<dbReference type="EMBL" id="AODM01000030">
    <property type="protein sequence ID" value="EUJ56621.1"/>
    <property type="molecule type" value="Genomic_DNA"/>
</dbReference>
<organism evidence="1 2">
    <name type="scientific">Listeria fleischmannii FSL S10-1203</name>
    <dbReference type="NCBI Taxonomy" id="1265822"/>
    <lineage>
        <taxon>Bacteria</taxon>
        <taxon>Bacillati</taxon>
        <taxon>Bacillota</taxon>
        <taxon>Bacilli</taxon>
        <taxon>Bacillales</taxon>
        <taxon>Listeriaceae</taxon>
        <taxon>Listeria</taxon>
    </lineage>
</organism>
<name>W7DT42_9LIST</name>
<dbReference type="PATRIC" id="fig|1265822.4.peg.1798"/>
<gene>
    <name evidence="1" type="ORF">MCOL2_08846</name>
</gene>
<dbReference type="RefSeq" id="WP_036063464.1">
    <property type="nucleotide sequence ID" value="NZ_AODM01000030.1"/>
</dbReference>
<comment type="caution">
    <text evidence="1">The sequence shown here is derived from an EMBL/GenBank/DDBJ whole genome shotgun (WGS) entry which is preliminary data.</text>
</comment>
<sequence length="305" mass="34197">MTFRTLKYENSGGKQVDLTIPASHFLYELKNAGFSYTNEISQSNYTDRLEVDSTSLNHQNISGVLEIHSSVNDNASIYTQQEEIATILNYDQLVRKATNSEVSGKLIYKNATGVEVYCPVLVSDFNFGEIEEMDEVLRVLSVDISFSRLSKTWLATTPQTVKFSLEGTDESHMHPYKHPWTHGEVYIAGTGSIKNIGGNDLAKLIVNVQGEVSAFTLEIKNTAGTFIKRIKYDGLVFSGETLTIDNFSLSVKKNNVNAIKDFDLFVGDVPFFDLMPNDQYTIKVNSENLRGEIELLIYESWVSVP</sequence>
<proteinExistence type="predicted"/>
<protein>
    <submittedName>
        <fullName evidence="1">Uncharacterized protein</fullName>
    </submittedName>
</protein>
<evidence type="ECO:0000313" key="2">
    <source>
        <dbReference type="Proteomes" id="UP000019241"/>
    </source>
</evidence>
<dbReference type="AlphaFoldDB" id="W7DT42"/>
<dbReference type="Proteomes" id="UP000019241">
    <property type="component" value="Unassembled WGS sequence"/>
</dbReference>
<reference evidence="1 2" key="1">
    <citation type="submission" date="2012-12" db="EMBL/GenBank/DDBJ databases">
        <title>Novel taxa of Listeriaceae from agricultural environments in the United States.</title>
        <authorList>
            <person name="den Bakker H.C."/>
            <person name="Allred A."/>
            <person name="Warchocki S."/>
            <person name="Wright E.M."/>
            <person name="Burrell A."/>
            <person name="Nightingale K.K."/>
            <person name="Kephart D."/>
            <person name="Wiedmann M."/>
        </authorList>
    </citation>
    <scope>NUCLEOTIDE SEQUENCE [LARGE SCALE GENOMIC DNA]</scope>
    <source>
        <strain evidence="1 2">FSL S10-1203</strain>
    </source>
</reference>
<accession>W7DT42</accession>
<evidence type="ECO:0000313" key="1">
    <source>
        <dbReference type="EMBL" id="EUJ56621.1"/>
    </source>
</evidence>